<dbReference type="KEGG" id="atl:Athai_47320"/>
<evidence type="ECO:0000313" key="3">
    <source>
        <dbReference type="Proteomes" id="UP000611640"/>
    </source>
</evidence>
<keyword evidence="1" id="KW-0812">Transmembrane</keyword>
<organism evidence="2 3">
    <name type="scientific">Actinocatenispora thailandica</name>
    <dbReference type="NCBI Taxonomy" id="227318"/>
    <lineage>
        <taxon>Bacteria</taxon>
        <taxon>Bacillati</taxon>
        <taxon>Actinomycetota</taxon>
        <taxon>Actinomycetes</taxon>
        <taxon>Micromonosporales</taxon>
        <taxon>Micromonosporaceae</taxon>
        <taxon>Actinocatenispora</taxon>
    </lineage>
</organism>
<accession>A0A7R7DSU9</accession>
<dbReference type="EMBL" id="AP023355">
    <property type="protein sequence ID" value="BCJ37229.1"/>
    <property type="molecule type" value="Genomic_DNA"/>
</dbReference>
<feature type="transmembrane region" description="Helical" evidence="1">
    <location>
        <begin position="112"/>
        <end position="133"/>
    </location>
</feature>
<name>A0A7R7DSU9_9ACTN</name>
<reference evidence="2 3" key="1">
    <citation type="submission" date="2020-08" db="EMBL/GenBank/DDBJ databases">
        <title>Whole genome shotgun sequence of Actinocatenispora thailandica NBRC 105041.</title>
        <authorList>
            <person name="Komaki H."/>
            <person name="Tamura T."/>
        </authorList>
    </citation>
    <scope>NUCLEOTIDE SEQUENCE [LARGE SCALE GENOMIC DNA]</scope>
    <source>
        <strain evidence="2 3">NBRC 105041</strain>
    </source>
</reference>
<dbReference type="NCBIfam" id="NF033852">
    <property type="entry name" value="fulvocin_rel"/>
    <property type="match status" value="1"/>
</dbReference>
<dbReference type="RefSeq" id="WP_203963471.1">
    <property type="nucleotide sequence ID" value="NZ_AP023355.1"/>
</dbReference>
<dbReference type="AlphaFoldDB" id="A0A7R7DSU9"/>
<dbReference type="Proteomes" id="UP000611640">
    <property type="component" value="Chromosome"/>
</dbReference>
<keyword evidence="1" id="KW-1133">Transmembrane helix</keyword>
<keyword evidence="1" id="KW-0472">Membrane</keyword>
<keyword evidence="3" id="KW-1185">Reference proteome</keyword>
<evidence type="ECO:0000313" key="2">
    <source>
        <dbReference type="EMBL" id="BCJ37229.1"/>
    </source>
</evidence>
<protein>
    <recommendedName>
        <fullName evidence="4">Bacteriocin fulvocin C-related protein</fullName>
    </recommendedName>
</protein>
<evidence type="ECO:0008006" key="4">
    <source>
        <dbReference type="Google" id="ProtNLM"/>
    </source>
</evidence>
<sequence>MTTSWILAFDAGCRSCTDVVDRVRASTNGKLDTAGLTEPRIRRWRQQALGEDAPWAPTLLAVDGDDVHAWTGPALSLRLVRLLGMVDSARVVRALNRADIVRHPSRRKLLKAVPLLGLGAFVVSGGLAAPAMAATRSNNGAAAKWARANAGRLPTAYREFTAYPMAYRRAMFNVLPPAARVTLWSEHFAHYRQTHPRLSRAQVRVIDDVERLAPRVLTTGRGRDDLRELATAAVTAFGAEEARALLGTLGPQQAAQPTGEQGPVPALAGESRAAAGDAAKPSVDLWCEPVGPDCDTNCEAITGCDDLCYGPCVCSSSGCGDLWLNECNGLCGE</sequence>
<proteinExistence type="predicted"/>
<gene>
    <name evidence="2" type="ORF">Athai_47320</name>
</gene>
<evidence type="ECO:0000256" key="1">
    <source>
        <dbReference type="SAM" id="Phobius"/>
    </source>
</evidence>